<evidence type="ECO:0008006" key="4">
    <source>
        <dbReference type="Google" id="ProtNLM"/>
    </source>
</evidence>
<dbReference type="Proteomes" id="UP000597444">
    <property type="component" value="Unassembled WGS sequence"/>
</dbReference>
<keyword evidence="1" id="KW-0812">Transmembrane</keyword>
<name>A0A8J3IH15_9CHLR</name>
<keyword evidence="1" id="KW-0472">Membrane</keyword>
<feature type="transmembrane region" description="Helical" evidence="1">
    <location>
        <begin position="169"/>
        <end position="189"/>
    </location>
</feature>
<dbReference type="Pfam" id="PF14329">
    <property type="entry name" value="DUF4386"/>
    <property type="match status" value="1"/>
</dbReference>
<organism evidence="2 3">
    <name type="scientific">Reticulibacter mediterranei</name>
    <dbReference type="NCBI Taxonomy" id="2778369"/>
    <lineage>
        <taxon>Bacteria</taxon>
        <taxon>Bacillati</taxon>
        <taxon>Chloroflexota</taxon>
        <taxon>Ktedonobacteria</taxon>
        <taxon>Ktedonobacterales</taxon>
        <taxon>Reticulibacteraceae</taxon>
        <taxon>Reticulibacter</taxon>
    </lineage>
</organism>
<dbReference type="RefSeq" id="WP_220202032.1">
    <property type="nucleotide sequence ID" value="NZ_BNJK01000001.1"/>
</dbReference>
<comment type="caution">
    <text evidence="2">The sequence shown here is derived from an EMBL/GenBank/DDBJ whole genome shotgun (WGS) entry which is preliminary data.</text>
</comment>
<keyword evidence="3" id="KW-1185">Reference proteome</keyword>
<evidence type="ECO:0000313" key="2">
    <source>
        <dbReference type="EMBL" id="GHO91114.1"/>
    </source>
</evidence>
<dbReference type="AlphaFoldDB" id="A0A8J3IH15"/>
<gene>
    <name evidence="2" type="ORF">KSF_011620</name>
</gene>
<feature type="transmembrane region" description="Helical" evidence="1">
    <location>
        <begin position="136"/>
        <end position="157"/>
    </location>
</feature>
<sequence length="230" mass="24541">MNSNRNTARIAGLLFLAGTVTALPMSFTESIVNAPNYLTGIAANSTQVLIGALLGFLAAVFSGSIAISLYPVLKKYNEALALGAVGFRLLEPVFYIVNIIGILSLVTISQDFVRAGAPAASTYQIVGAVIQAARAYASYAFGVSTFSLGALMYYVVFYQSRLIPRWLSVWGLIAATLSGASAFLVMFGLKPLSPFFTVLILPIFFQEIVLEGWLIFKGFNPSAIASLSAK</sequence>
<evidence type="ECO:0000256" key="1">
    <source>
        <dbReference type="SAM" id="Phobius"/>
    </source>
</evidence>
<accession>A0A8J3IH15</accession>
<feature type="transmembrane region" description="Helical" evidence="1">
    <location>
        <begin position="195"/>
        <end position="216"/>
    </location>
</feature>
<protein>
    <recommendedName>
        <fullName evidence="4">DUF4386 domain-containing protein</fullName>
    </recommendedName>
</protein>
<evidence type="ECO:0000313" key="3">
    <source>
        <dbReference type="Proteomes" id="UP000597444"/>
    </source>
</evidence>
<feature type="transmembrane region" description="Helical" evidence="1">
    <location>
        <begin position="46"/>
        <end position="73"/>
    </location>
</feature>
<proteinExistence type="predicted"/>
<feature type="transmembrane region" description="Helical" evidence="1">
    <location>
        <begin position="85"/>
        <end position="108"/>
    </location>
</feature>
<dbReference type="InterPro" id="IPR025495">
    <property type="entry name" value="DUF4386"/>
</dbReference>
<keyword evidence="1" id="KW-1133">Transmembrane helix</keyword>
<dbReference type="EMBL" id="BNJK01000001">
    <property type="protein sequence ID" value="GHO91114.1"/>
    <property type="molecule type" value="Genomic_DNA"/>
</dbReference>
<reference evidence="2" key="1">
    <citation type="submission" date="2020-10" db="EMBL/GenBank/DDBJ databases">
        <title>Taxonomic study of unclassified bacteria belonging to the class Ktedonobacteria.</title>
        <authorList>
            <person name="Yabe S."/>
            <person name="Wang C.M."/>
            <person name="Zheng Y."/>
            <person name="Sakai Y."/>
            <person name="Cavaletti L."/>
            <person name="Monciardini P."/>
            <person name="Donadio S."/>
        </authorList>
    </citation>
    <scope>NUCLEOTIDE SEQUENCE</scope>
    <source>
        <strain evidence="2">ID150040</strain>
    </source>
</reference>